<sequence length="232" mass="25364">MPDSRSVWVTGAGKGLGLALVERLLAQGHRVAASAKESNELNKLAAQHGRRFLRLPWQLHVESGAANACQQICHAWCSLDGLIINAGSSDYLPEDVADSELFEAIVTTNQLAGEQCLAKALPLLTKGASPQVMAVFNRYSALQLYAPTQETAGWNNMPQWIRGQRKMLDAQGVQLTIVGPQSLKTPVTPAPAIPEEWTPQSAAEELLRRWSQREPELVLETLDPGTLWPLAR</sequence>
<gene>
    <name evidence="3" type="ORF">B8W72_24075</name>
</gene>
<dbReference type="InterPro" id="IPR036291">
    <property type="entry name" value="NAD(P)-bd_dom_sf"/>
</dbReference>
<dbReference type="AlphaFoldDB" id="A0A1Y3KKT3"/>
<evidence type="ECO:0000256" key="2">
    <source>
        <dbReference type="ARBA" id="ARBA00023002"/>
    </source>
</evidence>
<dbReference type="RefSeq" id="WP_086978182.1">
    <property type="nucleotide sequence ID" value="NZ_NFSB01000087.1"/>
</dbReference>
<dbReference type="Gene3D" id="3.40.50.720">
    <property type="entry name" value="NAD(P)-binding Rossmann-like Domain"/>
    <property type="match status" value="1"/>
</dbReference>
<keyword evidence="2" id="KW-0560">Oxidoreductase</keyword>
<dbReference type="PRINTS" id="PR00081">
    <property type="entry name" value="GDHRDH"/>
</dbReference>
<dbReference type="PANTHER" id="PTHR43669">
    <property type="entry name" value="5-KETO-D-GLUCONATE 5-REDUCTASE"/>
    <property type="match status" value="1"/>
</dbReference>
<dbReference type="GO" id="GO:0016491">
    <property type="term" value="F:oxidoreductase activity"/>
    <property type="evidence" value="ECO:0007669"/>
    <property type="project" value="UniProtKB-KW"/>
</dbReference>
<comment type="caution">
    <text evidence="3">The sequence shown here is derived from an EMBL/GenBank/DDBJ whole genome shotgun (WGS) entry which is preliminary data.</text>
</comment>
<dbReference type="Pfam" id="PF00106">
    <property type="entry name" value="adh_short"/>
    <property type="match status" value="1"/>
</dbReference>
<protein>
    <submittedName>
        <fullName evidence="3">Short-chain dehydrogenase</fullName>
    </submittedName>
</protein>
<dbReference type="Proteomes" id="UP000196082">
    <property type="component" value="Unassembled WGS sequence"/>
</dbReference>
<organism evidence="3 4">
    <name type="scientific">Pseudomonas putida</name>
    <name type="common">Arthrobacter siderocapsulatus</name>
    <dbReference type="NCBI Taxonomy" id="303"/>
    <lineage>
        <taxon>Bacteria</taxon>
        <taxon>Pseudomonadati</taxon>
        <taxon>Pseudomonadota</taxon>
        <taxon>Gammaproteobacteria</taxon>
        <taxon>Pseudomonadales</taxon>
        <taxon>Pseudomonadaceae</taxon>
        <taxon>Pseudomonas</taxon>
    </lineage>
</organism>
<evidence type="ECO:0000313" key="3">
    <source>
        <dbReference type="EMBL" id="OUM26305.1"/>
    </source>
</evidence>
<accession>A0A1Y3KKT3</accession>
<evidence type="ECO:0000313" key="4">
    <source>
        <dbReference type="Proteomes" id="UP000196082"/>
    </source>
</evidence>
<evidence type="ECO:0000256" key="1">
    <source>
        <dbReference type="ARBA" id="ARBA00006484"/>
    </source>
</evidence>
<dbReference type="EMBL" id="NFSB01000087">
    <property type="protein sequence ID" value="OUM26305.1"/>
    <property type="molecule type" value="Genomic_DNA"/>
</dbReference>
<comment type="similarity">
    <text evidence="1">Belongs to the short-chain dehydrogenases/reductases (SDR) family.</text>
</comment>
<name>A0A1Y3KKT3_PSEPU</name>
<reference evidence="3 4" key="1">
    <citation type="submission" date="2017-05" db="EMBL/GenBank/DDBJ databases">
        <title>Whole genome sequence of Pseudomonas putida isolate 1312 commercialized as a biostimulant.</title>
        <authorList>
            <person name="Crovadore J."/>
            <person name="Blanc P."/>
            <person name="Chablais R."/>
            <person name="Cochard B."/>
            <person name="Grizard D."/>
            <person name="Lefort F."/>
        </authorList>
    </citation>
    <scope>NUCLEOTIDE SEQUENCE [LARGE SCALE GENOMIC DNA]</scope>
    <source>
        <strain evidence="3 4">1312</strain>
    </source>
</reference>
<proteinExistence type="inferred from homology"/>
<dbReference type="SUPFAM" id="SSF51735">
    <property type="entry name" value="NAD(P)-binding Rossmann-fold domains"/>
    <property type="match status" value="1"/>
</dbReference>
<dbReference type="CDD" id="cd05233">
    <property type="entry name" value="SDR_c"/>
    <property type="match status" value="1"/>
</dbReference>
<dbReference type="PANTHER" id="PTHR43669:SF3">
    <property type="entry name" value="ALCOHOL DEHYDROGENASE, PUTATIVE (AFU_ORTHOLOGUE AFUA_3G03445)-RELATED"/>
    <property type="match status" value="1"/>
</dbReference>
<dbReference type="InterPro" id="IPR002347">
    <property type="entry name" value="SDR_fam"/>
</dbReference>